<dbReference type="PANTHER" id="PTHR44196:SF1">
    <property type="entry name" value="DEHYDROGENASE_REDUCTASE SDR FAMILY MEMBER 7B"/>
    <property type="match status" value="1"/>
</dbReference>
<dbReference type="GO" id="GO:0016020">
    <property type="term" value="C:membrane"/>
    <property type="evidence" value="ECO:0007669"/>
    <property type="project" value="TreeGrafter"/>
</dbReference>
<dbReference type="STRING" id="1121927.GOHSU_26_00160"/>
<dbReference type="CDD" id="cd05233">
    <property type="entry name" value="SDR_c"/>
    <property type="match status" value="1"/>
</dbReference>
<dbReference type="InterPro" id="IPR020904">
    <property type="entry name" value="Sc_DH/Rdtase_CS"/>
</dbReference>
<dbReference type="eggNOG" id="COG0300">
    <property type="taxonomic scope" value="Bacteria"/>
</dbReference>
<name>L7LAA5_9ACTN</name>
<dbReference type="PRINTS" id="PR00080">
    <property type="entry name" value="SDRFAMILY"/>
</dbReference>
<evidence type="ECO:0000259" key="4">
    <source>
        <dbReference type="SMART" id="SM00822"/>
    </source>
</evidence>
<dbReference type="InterPro" id="IPR002347">
    <property type="entry name" value="SDR_fam"/>
</dbReference>
<dbReference type="OrthoDB" id="4690547at2"/>
<dbReference type="InterPro" id="IPR036291">
    <property type="entry name" value="NAD(P)-bd_dom_sf"/>
</dbReference>
<comment type="caution">
    <text evidence="5">The sequence shown here is derived from an EMBL/GenBank/DDBJ whole genome shotgun (WGS) entry which is preliminary data.</text>
</comment>
<dbReference type="EMBL" id="BANT01000026">
    <property type="protein sequence ID" value="GAC57859.1"/>
    <property type="molecule type" value="Genomic_DNA"/>
</dbReference>
<evidence type="ECO:0000256" key="3">
    <source>
        <dbReference type="RuleBase" id="RU000363"/>
    </source>
</evidence>
<evidence type="ECO:0000256" key="2">
    <source>
        <dbReference type="ARBA" id="ARBA00023002"/>
    </source>
</evidence>
<dbReference type="Gene3D" id="3.40.50.720">
    <property type="entry name" value="NAD(P)-binding Rossmann-like Domain"/>
    <property type="match status" value="1"/>
</dbReference>
<reference evidence="5 6" key="1">
    <citation type="submission" date="2012-12" db="EMBL/GenBank/DDBJ databases">
        <title>Whole genome shotgun sequence of Gordonia hirsuta NBRC 16056.</title>
        <authorList>
            <person name="Isaki-Nakamura S."/>
            <person name="Hosoyama A."/>
            <person name="Tsuchikane K."/>
            <person name="Katsumata H."/>
            <person name="Baba S."/>
            <person name="Yamazaki S."/>
            <person name="Fujita N."/>
        </authorList>
    </citation>
    <scope>NUCLEOTIDE SEQUENCE [LARGE SCALE GENOMIC DNA]</scope>
    <source>
        <strain evidence="5 6">NBRC 16056</strain>
    </source>
</reference>
<dbReference type="PROSITE" id="PS00061">
    <property type="entry name" value="ADH_SHORT"/>
    <property type="match status" value="1"/>
</dbReference>
<dbReference type="Proteomes" id="UP000053405">
    <property type="component" value="Unassembled WGS sequence"/>
</dbReference>
<dbReference type="PRINTS" id="PR00081">
    <property type="entry name" value="GDHRDH"/>
</dbReference>
<protein>
    <submittedName>
        <fullName evidence="5">Putative oxidoreductase</fullName>
    </submittedName>
</protein>
<evidence type="ECO:0000256" key="1">
    <source>
        <dbReference type="ARBA" id="ARBA00006484"/>
    </source>
</evidence>
<organism evidence="5 6">
    <name type="scientific">Gordonia hirsuta DSM 44140 = NBRC 16056</name>
    <dbReference type="NCBI Taxonomy" id="1121927"/>
    <lineage>
        <taxon>Bacteria</taxon>
        <taxon>Bacillati</taxon>
        <taxon>Actinomycetota</taxon>
        <taxon>Actinomycetes</taxon>
        <taxon>Mycobacteriales</taxon>
        <taxon>Gordoniaceae</taxon>
        <taxon>Gordonia</taxon>
    </lineage>
</organism>
<proteinExistence type="inferred from homology"/>
<dbReference type="PANTHER" id="PTHR44196">
    <property type="entry name" value="DEHYDROGENASE/REDUCTASE SDR FAMILY MEMBER 7B"/>
    <property type="match status" value="1"/>
</dbReference>
<gene>
    <name evidence="5" type="ORF">GOHSU_26_00160</name>
</gene>
<feature type="domain" description="Ketoreductase" evidence="4">
    <location>
        <begin position="10"/>
        <end position="197"/>
    </location>
</feature>
<dbReference type="AlphaFoldDB" id="L7LAA5"/>
<dbReference type="SUPFAM" id="SSF51735">
    <property type="entry name" value="NAD(P)-binding Rossmann-fold domains"/>
    <property type="match status" value="1"/>
</dbReference>
<comment type="similarity">
    <text evidence="1 3">Belongs to the short-chain dehydrogenases/reductases (SDR) family.</text>
</comment>
<dbReference type="RefSeq" id="WP_005940831.1">
    <property type="nucleotide sequence ID" value="NZ_ATVK01000052.1"/>
</dbReference>
<dbReference type="Pfam" id="PF00106">
    <property type="entry name" value="adh_short"/>
    <property type="match status" value="1"/>
</dbReference>
<dbReference type="GO" id="GO:0016491">
    <property type="term" value="F:oxidoreductase activity"/>
    <property type="evidence" value="ECO:0007669"/>
    <property type="project" value="UniProtKB-KW"/>
</dbReference>
<keyword evidence="6" id="KW-1185">Reference proteome</keyword>
<keyword evidence="2" id="KW-0560">Oxidoreductase</keyword>
<accession>L7LAA5</accession>
<dbReference type="InterPro" id="IPR057326">
    <property type="entry name" value="KR_dom"/>
</dbReference>
<dbReference type="SMART" id="SM00822">
    <property type="entry name" value="PKS_KR"/>
    <property type="match status" value="1"/>
</dbReference>
<evidence type="ECO:0000313" key="6">
    <source>
        <dbReference type="Proteomes" id="UP000053405"/>
    </source>
</evidence>
<sequence>MAARQSAAGRVYVVTGAGRGIGRQVVDDLLARGAHVAAVDRDGEGLAQLAVAAGAGRLSTHQLDVADAAAVTALPDAVLAAHGRVDGLFNIAGIAQNFETAAGIEQDRMRTIMDVNFYGTVELTRALLPLLEQRPDGAVVMITSSLAAMVPVPGAALYGASKAAVAQFGFGLAQDLRNARSKVTVTTVLPGTIWTDLVRESALTLGTPEAVAKAFAMPAAKAARRMVEATLRGRRRVVVGKDARVYDVLGRLSPALAERVSYLQVANFVYRDRNVEDS</sequence>
<evidence type="ECO:0000313" key="5">
    <source>
        <dbReference type="EMBL" id="GAC57859.1"/>
    </source>
</evidence>